<evidence type="ECO:0000313" key="6">
    <source>
        <dbReference type="EMBL" id="KAF9066012.1"/>
    </source>
</evidence>
<dbReference type="SUPFAM" id="SSF47095">
    <property type="entry name" value="HMG-box"/>
    <property type="match status" value="1"/>
</dbReference>
<keyword evidence="7" id="KW-1185">Reference proteome</keyword>
<dbReference type="InterPro" id="IPR051356">
    <property type="entry name" value="SOX/SOX-like_TF"/>
</dbReference>
<protein>
    <recommendedName>
        <fullName evidence="5">HMG box domain-containing protein</fullName>
    </recommendedName>
</protein>
<dbReference type="InterPro" id="IPR009071">
    <property type="entry name" value="HMG_box_dom"/>
</dbReference>
<organism evidence="6 7">
    <name type="scientific">Rhodocollybia butyracea</name>
    <dbReference type="NCBI Taxonomy" id="206335"/>
    <lineage>
        <taxon>Eukaryota</taxon>
        <taxon>Fungi</taxon>
        <taxon>Dikarya</taxon>
        <taxon>Basidiomycota</taxon>
        <taxon>Agaricomycotina</taxon>
        <taxon>Agaricomycetes</taxon>
        <taxon>Agaricomycetidae</taxon>
        <taxon>Agaricales</taxon>
        <taxon>Marasmiineae</taxon>
        <taxon>Omphalotaceae</taxon>
        <taxon>Rhodocollybia</taxon>
    </lineage>
</organism>
<evidence type="ECO:0000256" key="4">
    <source>
        <dbReference type="SAM" id="MobiDB-lite"/>
    </source>
</evidence>
<feature type="region of interest" description="Disordered" evidence="4">
    <location>
        <begin position="221"/>
        <end position="262"/>
    </location>
</feature>
<dbReference type="Proteomes" id="UP000772434">
    <property type="component" value="Unassembled WGS sequence"/>
</dbReference>
<dbReference type="GO" id="GO:0005634">
    <property type="term" value="C:nucleus"/>
    <property type="evidence" value="ECO:0007669"/>
    <property type="project" value="UniProtKB-UniRule"/>
</dbReference>
<keyword evidence="2 3" id="KW-0539">Nucleus</keyword>
<dbReference type="OrthoDB" id="6247875at2759"/>
<evidence type="ECO:0000259" key="5">
    <source>
        <dbReference type="PROSITE" id="PS50118"/>
    </source>
</evidence>
<gene>
    <name evidence="6" type="ORF">BDP27DRAFT_1424284</name>
</gene>
<dbReference type="EMBL" id="JADNRY010000094">
    <property type="protein sequence ID" value="KAF9066012.1"/>
    <property type="molecule type" value="Genomic_DNA"/>
</dbReference>
<dbReference type="AlphaFoldDB" id="A0A9P5PP42"/>
<dbReference type="PANTHER" id="PTHR45789:SF2">
    <property type="entry name" value="FI18025P1"/>
    <property type="match status" value="1"/>
</dbReference>
<dbReference type="GO" id="GO:0000978">
    <property type="term" value="F:RNA polymerase II cis-regulatory region sequence-specific DNA binding"/>
    <property type="evidence" value="ECO:0007669"/>
    <property type="project" value="TreeGrafter"/>
</dbReference>
<dbReference type="PROSITE" id="PS50118">
    <property type="entry name" value="HMG_BOX_2"/>
    <property type="match status" value="1"/>
</dbReference>
<feature type="domain" description="HMG box" evidence="5">
    <location>
        <begin position="82"/>
        <end position="151"/>
    </location>
</feature>
<accession>A0A9P5PP42</accession>
<evidence type="ECO:0000256" key="3">
    <source>
        <dbReference type="PROSITE-ProRule" id="PRU00267"/>
    </source>
</evidence>
<feature type="DNA-binding region" description="HMG box" evidence="3">
    <location>
        <begin position="82"/>
        <end position="151"/>
    </location>
</feature>
<dbReference type="GO" id="GO:0000981">
    <property type="term" value="F:DNA-binding transcription factor activity, RNA polymerase II-specific"/>
    <property type="evidence" value="ECO:0007669"/>
    <property type="project" value="TreeGrafter"/>
</dbReference>
<sequence length="549" mass="60430">MPAERSRGSRRSGADGNQLVWTMPVEPASPSGISFATNLTPITFNDSDSPGETPESDLFPSANDPSSPRRPAHSKKKAENHIPRPPNAFILFRSSFIKSQHVSTEVETNHSTLSKIIGLTWQNLPEDERQVWHAKAKAALDDHKRKFPQYAFRPLHCKAKGGTEKRKVREVGPKDMKRCAKIAELLVEGKKGQELDAAIQEFDKHHIPEVVTRFEAPITERTFRRSSPSAIKEEDNEEVPSPSRTRSPYERRSRSSSVDRSLTYIQSRSASPGGLPSLVDPEDVPQYLAARSSSLHMPSPPPSSQNMPESSYSYSSGNESPFDLNTFSFESLSASTNSSLHDSSLSDESAARDFGMFNTTSAATERRPSLSIDTSYSDISALVSMPGDWTRSSSPMSAQNISVPSTPCYPVSPMPGQYNPGMVPYRSTPGLRHTSSSLSLQSTASFESTSSYDDFSSSYLNEYDYQSPSTPCDFPQYDTSEISMFIPGDDMSSFVESSYGSASMSSTSFDDIYAAKAQAQARYQYSQAVESFNIDFSPFLSPPLPLGQC</sequence>
<feature type="compositionally biased region" description="Polar residues" evidence="4">
    <location>
        <begin position="31"/>
        <end position="50"/>
    </location>
</feature>
<dbReference type="SMART" id="SM00398">
    <property type="entry name" value="HMG"/>
    <property type="match status" value="1"/>
</dbReference>
<feature type="region of interest" description="Disordered" evidence="4">
    <location>
        <begin position="292"/>
        <end position="317"/>
    </location>
</feature>
<dbReference type="CDD" id="cd01389">
    <property type="entry name" value="HMG-box_ROX1-like"/>
    <property type="match status" value="1"/>
</dbReference>
<dbReference type="InterPro" id="IPR036910">
    <property type="entry name" value="HMG_box_dom_sf"/>
</dbReference>
<proteinExistence type="predicted"/>
<feature type="compositionally biased region" description="Low complexity" evidence="4">
    <location>
        <begin position="304"/>
        <end position="317"/>
    </location>
</feature>
<evidence type="ECO:0000313" key="7">
    <source>
        <dbReference type="Proteomes" id="UP000772434"/>
    </source>
</evidence>
<comment type="caution">
    <text evidence="6">The sequence shown here is derived from an EMBL/GenBank/DDBJ whole genome shotgun (WGS) entry which is preliminary data.</text>
</comment>
<name>A0A9P5PP42_9AGAR</name>
<reference evidence="6" key="1">
    <citation type="submission" date="2020-11" db="EMBL/GenBank/DDBJ databases">
        <authorList>
            <consortium name="DOE Joint Genome Institute"/>
            <person name="Ahrendt S."/>
            <person name="Riley R."/>
            <person name="Andreopoulos W."/>
            <person name="Labutti K."/>
            <person name="Pangilinan J."/>
            <person name="Ruiz-Duenas F.J."/>
            <person name="Barrasa J.M."/>
            <person name="Sanchez-Garcia M."/>
            <person name="Camarero S."/>
            <person name="Miyauchi S."/>
            <person name="Serrano A."/>
            <person name="Linde D."/>
            <person name="Babiker R."/>
            <person name="Drula E."/>
            <person name="Ayuso-Fernandez I."/>
            <person name="Pacheco R."/>
            <person name="Padilla G."/>
            <person name="Ferreira P."/>
            <person name="Barriuso J."/>
            <person name="Kellner H."/>
            <person name="Castanera R."/>
            <person name="Alfaro M."/>
            <person name="Ramirez L."/>
            <person name="Pisabarro A.G."/>
            <person name="Kuo A."/>
            <person name="Tritt A."/>
            <person name="Lipzen A."/>
            <person name="He G."/>
            <person name="Yan M."/>
            <person name="Ng V."/>
            <person name="Cullen D."/>
            <person name="Martin F."/>
            <person name="Rosso M.-N."/>
            <person name="Henrissat B."/>
            <person name="Hibbett D."/>
            <person name="Martinez A.T."/>
            <person name="Grigoriev I.V."/>
        </authorList>
    </citation>
    <scope>NUCLEOTIDE SEQUENCE</scope>
    <source>
        <strain evidence="6">AH 40177</strain>
    </source>
</reference>
<evidence type="ECO:0000256" key="1">
    <source>
        <dbReference type="ARBA" id="ARBA00023125"/>
    </source>
</evidence>
<dbReference type="Gene3D" id="1.10.30.10">
    <property type="entry name" value="High mobility group box domain"/>
    <property type="match status" value="1"/>
</dbReference>
<dbReference type="Pfam" id="PF00505">
    <property type="entry name" value="HMG_box"/>
    <property type="match status" value="1"/>
</dbReference>
<evidence type="ECO:0000256" key="2">
    <source>
        <dbReference type="ARBA" id="ARBA00023242"/>
    </source>
</evidence>
<dbReference type="PANTHER" id="PTHR45789">
    <property type="entry name" value="FI18025P1"/>
    <property type="match status" value="1"/>
</dbReference>
<feature type="region of interest" description="Disordered" evidence="4">
    <location>
        <begin position="1"/>
        <end position="83"/>
    </location>
</feature>
<keyword evidence="1 3" id="KW-0238">DNA-binding</keyword>